<keyword evidence="3" id="KW-1185">Reference proteome</keyword>
<feature type="domain" description="RNase H type-1" evidence="1">
    <location>
        <begin position="1"/>
        <end position="35"/>
    </location>
</feature>
<proteinExistence type="predicted"/>
<dbReference type="Proteomes" id="UP000499080">
    <property type="component" value="Unassembled WGS sequence"/>
</dbReference>
<organism evidence="2 3">
    <name type="scientific">Araneus ventricosus</name>
    <name type="common">Orbweaver spider</name>
    <name type="synonym">Epeira ventricosa</name>
    <dbReference type="NCBI Taxonomy" id="182803"/>
    <lineage>
        <taxon>Eukaryota</taxon>
        <taxon>Metazoa</taxon>
        <taxon>Ecdysozoa</taxon>
        <taxon>Arthropoda</taxon>
        <taxon>Chelicerata</taxon>
        <taxon>Arachnida</taxon>
        <taxon>Araneae</taxon>
        <taxon>Araneomorphae</taxon>
        <taxon>Entelegynae</taxon>
        <taxon>Araneoidea</taxon>
        <taxon>Araneidae</taxon>
        <taxon>Araneus</taxon>
    </lineage>
</organism>
<name>A0A4Y2PHB0_ARAVE</name>
<dbReference type="EMBL" id="BGPR01011240">
    <property type="protein sequence ID" value="GBN50323.1"/>
    <property type="molecule type" value="Genomic_DNA"/>
</dbReference>
<sequence>MTILGNARIRLGWVKALIGQKGNEIADTLTKEETTDGIPANLPFPKSYLKNELLQPSLLRCLSDPRPPPSPISTVNYEPQVSTHATSMVRQSKQSDGHWNRLDIQPSAPLYANSDRFLFPRMPV</sequence>
<evidence type="ECO:0000259" key="1">
    <source>
        <dbReference type="PROSITE" id="PS50879"/>
    </source>
</evidence>
<dbReference type="OrthoDB" id="6437277at2759"/>
<dbReference type="GO" id="GO:0004523">
    <property type="term" value="F:RNA-DNA hybrid ribonuclease activity"/>
    <property type="evidence" value="ECO:0007669"/>
    <property type="project" value="InterPro"/>
</dbReference>
<dbReference type="AlphaFoldDB" id="A0A4Y2PHB0"/>
<dbReference type="InterPro" id="IPR002156">
    <property type="entry name" value="RNaseH_domain"/>
</dbReference>
<evidence type="ECO:0000313" key="3">
    <source>
        <dbReference type="Proteomes" id="UP000499080"/>
    </source>
</evidence>
<evidence type="ECO:0000313" key="2">
    <source>
        <dbReference type="EMBL" id="GBN50323.1"/>
    </source>
</evidence>
<gene>
    <name evidence="2" type="ORF">AVEN_71540_1</name>
</gene>
<comment type="caution">
    <text evidence="2">The sequence shown here is derived from an EMBL/GenBank/DDBJ whole genome shotgun (WGS) entry which is preliminary data.</text>
</comment>
<protein>
    <recommendedName>
        <fullName evidence="1">RNase H type-1 domain-containing protein</fullName>
    </recommendedName>
</protein>
<dbReference type="GO" id="GO:0003676">
    <property type="term" value="F:nucleic acid binding"/>
    <property type="evidence" value="ECO:0007669"/>
    <property type="project" value="InterPro"/>
</dbReference>
<accession>A0A4Y2PHB0</accession>
<dbReference type="PROSITE" id="PS50879">
    <property type="entry name" value="RNASE_H_1"/>
    <property type="match status" value="1"/>
</dbReference>
<reference evidence="2 3" key="1">
    <citation type="journal article" date="2019" name="Sci. Rep.">
        <title>Orb-weaving spider Araneus ventricosus genome elucidates the spidroin gene catalogue.</title>
        <authorList>
            <person name="Kono N."/>
            <person name="Nakamura H."/>
            <person name="Ohtoshi R."/>
            <person name="Moran D.A.P."/>
            <person name="Shinohara A."/>
            <person name="Yoshida Y."/>
            <person name="Fujiwara M."/>
            <person name="Mori M."/>
            <person name="Tomita M."/>
            <person name="Arakawa K."/>
        </authorList>
    </citation>
    <scope>NUCLEOTIDE SEQUENCE [LARGE SCALE GENOMIC DNA]</scope>
</reference>